<dbReference type="AlphaFoldDB" id="A0A0C9VML7"/>
<name>A0A0C9VML7_SPHS4</name>
<accession>A0A0C9VML7</accession>
<dbReference type="Proteomes" id="UP000054279">
    <property type="component" value="Unassembled WGS sequence"/>
</dbReference>
<dbReference type="OrthoDB" id="3242359at2759"/>
<dbReference type="InterPro" id="IPR036397">
    <property type="entry name" value="RNaseH_sf"/>
</dbReference>
<proteinExistence type="predicted"/>
<keyword evidence="2" id="KW-1185">Reference proteome</keyword>
<dbReference type="GO" id="GO:0003676">
    <property type="term" value="F:nucleic acid binding"/>
    <property type="evidence" value="ECO:0007669"/>
    <property type="project" value="InterPro"/>
</dbReference>
<dbReference type="Gene3D" id="3.30.420.10">
    <property type="entry name" value="Ribonuclease H-like superfamily/Ribonuclease H"/>
    <property type="match status" value="1"/>
</dbReference>
<reference evidence="1 2" key="1">
    <citation type="submission" date="2014-06" db="EMBL/GenBank/DDBJ databases">
        <title>Evolutionary Origins and Diversification of the Mycorrhizal Mutualists.</title>
        <authorList>
            <consortium name="DOE Joint Genome Institute"/>
            <consortium name="Mycorrhizal Genomics Consortium"/>
            <person name="Kohler A."/>
            <person name="Kuo A."/>
            <person name="Nagy L.G."/>
            <person name="Floudas D."/>
            <person name="Copeland A."/>
            <person name="Barry K.W."/>
            <person name="Cichocki N."/>
            <person name="Veneault-Fourrey C."/>
            <person name="LaButti K."/>
            <person name="Lindquist E.A."/>
            <person name="Lipzen A."/>
            <person name="Lundell T."/>
            <person name="Morin E."/>
            <person name="Murat C."/>
            <person name="Riley R."/>
            <person name="Ohm R."/>
            <person name="Sun H."/>
            <person name="Tunlid A."/>
            <person name="Henrissat B."/>
            <person name="Grigoriev I.V."/>
            <person name="Hibbett D.S."/>
            <person name="Martin F."/>
        </authorList>
    </citation>
    <scope>NUCLEOTIDE SEQUENCE [LARGE SCALE GENOMIC DNA]</scope>
    <source>
        <strain evidence="1 2">SS14</strain>
    </source>
</reference>
<dbReference type="EMBL" id="KN837125">
    <property type="protein sequence ID" value="KIJ43112.1"/>
    <property type="molecule type" value="Genomic_DNA"/>
</dbReference>
<organism evidence="1 2">
    <name type="scientific">Sphaerobolus stellatus (strain SS14)</name>
    <dbReference type="NCBI Taxonomy" id="990650"/>
    <lineage>
        <taxon>Eukaryota</taxon>
        <taxon>Fungi</taxon>
        <taxon>Dikarya</taxon>
        <taxon>Basidiomycota</taxon>
        <taxon>Agaricomycotina</taxon>
        <taxon>Agaricomycetes</taxon>
        <taxon>Phallomycetidae</taxon>
        <taxon>Geastrales</taxon>
        <taxon>Sphaerobolaceae</taxon>
        <taxon>Sphaerobolus</taxon>
    </lineage>
</organism>
<protein>
    <submittedName>
        <fullName evidence="1">Uncharacterized protein</fullName>
    </submittedName>
</protein>
<gene>
    <name evidence="1" type="ORF">M422DRAFT_253615</name>
</gene>
<evidence type="ECO:0000313" key="1">
    <source>
        <dbReference type="EMBL" id="KIJ43112.1"/>
    </source>
</evidence>
<dbReference type="HOGENOM" id="CLU_033666_13_1_1"/>
<sequence>MKKEEYCAILEESFLGIPHDYNLDVEDIIFQQDNDPKHTLKLVKDPDMNPIENIWGELEGQVQCRTPPPTTKNQLWAALEEKWKNYI</sequence>
<evidence type="ECO:0000313" key="2">
    <source>
        <dbReference type="Proteomes" id="UP000054279"/>
    </source>
</evidence>